<dbReference type="InterPro" id="IPR056789">
    <property type="entry name" value="LRR_R13L1-DRL21"/>
</dbReference>
<evidence type="ECO:0000313" key="3">
    <source>
        <dbReference type="Proteomes" id="UP000516437"/>
    </source>
</evidence>
<dbReference type="Proteomes" id="UP000516437">
    <property type="component" value="Chromosome 7"/>
</dbReference>
<gene>
    <name evidence="2" type="ORF">CJ030_MR7G012057</name>
</gene>
<keyword evidence="3" id="KW-1185">Reference proteome</keyword>
<accession>A0A6A1V088</accession>
<dbReference type="OrthoDB" id="1734369at2759"/>
<dbReference type="Gene3D" id="3.80.10.10">
    <property type="entry name" value="Ribonuclease Inhibitor"/>
    <property type="match status" value="4"/>
</dbReference>
<proteinExistence type="predicted"/>
<sequence length="781" mass="89240">MVVAQHKSWYNSTFLWRDIPYLAIQYIFPLIAVMSARFGCALRSLSPSACWVNIGKQKVVNMMALKSIKSMPESTTTLCNLQTLRLDSCYDLKKFPSKFGNLVNLRHLNIEGTLMPPQIGKLTCLRTLSNLVVRKDSWSRIKELGPLVHLRGTICISRLENIIEPRVARDANLIGKPNLSGLLLEWSSNFDESQDRTTDFEVLNLMRPHKVLKELTISGYYGTKFPTWLNGPSLPNMVFLRIEMCKNCTSLLPLGQLPSLKVLFISRMARIKNVGLEFYGEGYLRPFRSLETLCFEGMQDWENWIPCEEFPRLQELSIRWCPKLLGKLPNHLPLLEKAVIKGCGQLIISLSSFPELCELEIDESKRVVCRSKVDFSSLNLENLSTISKFTCQIEGLDLQGLIHAKNLTIENCKELMPLWSNDVGLLQYLPCLRVLKISDCPRLVSLVAKEVGEELGLPYERTDGNLSQTMMYNNLKSKLTRGQLPLRSRCKKAILDMSGELPATLKHLRISFCRKLESIAKRFHFDCSLEYFSISHCESLKSLPMGLHSLSHLDKMEIWICPALAVFPDEDLLPVNLRVLQIFGCKDVQVLPNCIHDLISLQELDIRRCPGIVSFPEEDFPTNLTSLEIRDLNINDALFEWGLHRLTSLKTLSIRGGCQYVVSFQEMMLPASVTSLNIERFPTLKYMSSKGFQMLTSLEEMYVSACESPMSFPEDGLPLSLLKLRIQKCPPLKERCKKDQGRDWLKIAHIPCIYLDNKLSLKQEKRVKFSIMLASILFRER</sequence>
<dbReference type="InterPro" id="IPR032675">
    <property type="entry name" value="LRR_dom_sf"/>
</dbReference>
<protein>
    <submittedName>
        <fullName evidence="2">Putative disease resistance RPP13-like protein 1</fullName>
    </submittedName>
</protein>
<reference evidence="2 3" key="1">
    <citation type="journal article" date="2019" name="Plant Biotechnol. J.">
        <title>The red bayberry genome and genetic basis of sex determination.</title>
        <authorList>
            <person name="Jia H.M."/>
            <person name="Jia H.J."/>
            <person name="Cai Q.L."/>
            <person name="Wang Y."/>
            <person name="Zhao H.B."/>
            <person name="Yang W.F."/>
            <person name="Wang G.Y."/>
            <person name="Li Y.H."/>
            <person name="Zhan D.L."/>
            <person name="Shen Y.T."/>
            <person name="Niu Q.F."/>
            <person name="Chang L."/>
            <person name="Qiu J."/>
            <person name="Zhao L."/>
            <person name="Xie H.B."/>
            <person name="Fu W.Y."/>
            <person name="Jin J."/>
            <person name="Li X.W."/>
            <person name="Jiao Y."/>
            <person name="Zhou C.C."/>
            <person name="Tu T."/>
            <person name="Chai C.Y."/>
            <person name="Gao J.L."/>
            <person name="Fan L.J."/>
            <person name="van de Weg E."/>
            <person name="Wang J.Y."/>
            <person name="Gao Z.S."/>
        </authorList>
    </citation>
    <scope>NUCLEOTIDE SEQUENCE [LARGE SCALE GENOMIC DNA]</scope>
    <source>
        <tissue evidence="2">Leaves</tissue>
    </source>
</reference>
<evidence type="ECO:0000313" key="2">
    <source>
        <dbReference type="EMBL" id="KAB1205307.1"/>
    </source>
</evidence>
<dbReference type="Pfam" id="PF25019">
    <property type="entry name" value="LRR_R13L1-DRL21"/>
    <property type="match status" value="1"/>
</dbReference>
<feature type="domain" description="R13L1/DRL21-like LRR repeat region" evidence="1">
    <location>
        <begin position="141"/>
        <end position="268"/>
    </location>
</feature>
<dbReference type="PANTHER" id="PTHR47186:SF42">
    <property type="entry name" value="DISEASE RESISTANCE RPP13-LIKE PROTEIN 1"/>
    <property type="match status" value="1"/>
</dbReference>
<organism evidence="2 3">
    <name type="scientific">Morella rubra</name>
    <name type="common">Chinese bayberry</name>
    <dbReference type="NCBI Taxonomy" id="262757"/>
    <lineage>
        <taxon>Eukaryota</taxon>
        <taxon>Viridiplantae</taxon>
        <taxon>Streptophyta</taxon>
        <taxon>Embryophyta</taxon>
        <taxon>Tracheophyta</taxon>
        <taxon>Spermatophyta</taxon>
        <taxon>Magnoliopsida</taxon>
        <taxon>eudicotyledons</taxon>
        <taxon>Gunneridae</taxon>
        <taxon>Pentapetalae</taxon>
        <taxon>rosids</taxon>
        <taxon>fabids</taxon>
        <taxon>Fagales</taxon>
        <taxon>Myricaceae</taxon>
        <taxon>Morella</taxon>
    </lineage>
</organism>
<dbReference type="SUPFAM" id="SSF52058">
    <property type="entry name" value="L domain-like"/>
    <property type="match status" value="2"/>
</dbReference>
<dbReference type="PANTHER" id="PTHR47186">
    <property type="entry name" value="LEUCINE-RICH REPEAT-CONTAINING PROTEIN 57"/>
    <property type="match status" value="1"/>
</dbReference>
<comment type="caution">
    <text evidence="2">The sequence shown here is derived from an EMBL/GenBank/DDBJ whole genome shotgun (WGS) entry which is preliminary data.</text>
</comment>
<evidence type="ECO:0000259" key="1">
    <source>
        <dbReference type="Pfam" id="PF25019"/>
    </source>
</evidence>
<dbReference type="EMBL" id="RXIC02000025">
    <property type="protein sequence ID" value="KAB1205307.1"/>
    <property type="molecule type" value="Genomic_DNA"/>
</dbReference>
<name>A0A6A1V088_9ROSI</name>
<dbReference type="AlphaFoldDB" id="A0A6A1V088"/>